<evidence type="ECO:0000313" key="2">
    <source>
        <dbReference type="Proteomes" id="UP000198769"/>
    </source>
</evidence>
<proteinExistence type="predicted"/>
<protein>
    <recommendedName>
        <fullName evidence="3">Helix-turn-helix domain-containing protein</fullName>
    </recommendedName>
</protein>
<keyword evidence="2" id="KW-1185">Reference proteome</keyword>
<sequence>MKKTKPNYKRIYEDILTYKYPEKRSLCLSILSKSFFSVKDVIKINDIIFPPSKGSEKSENQKHRSYDKFAVMEMLDYQQKNKLNNTQLAAHFNLSRNTVAKWKKQFLVSRIA</sequence>
<dbReference type="EMBL" id="FOVD01000010">
    <property type="protein sequence ID" value="SFN89546.1"/>
    <property type="molecule type" value="Genomic_DNA"/>
</dbReference>
<gene>
    <name evidence="1" type="ORF">SAMN05421594_4622</name>
</gene>
<accession>A0A1I5CRQ9</accession>
<reference evidence="2" key="1">
    <citation type="submission" date="2016-10" db="EMBL/GenBank/DDBJ databases">
        <authorList>
            <person name="Varghese N."/>
            <person name="Submissions S."/>
        </authorList>
    </citation>
    <scope>NUCLEOTIDE SEQUENCE [LARGE SCALE GENOMIC DNA]</scope>
    <source>
        <strain evidence="2">DSM 25575</strain>
    </source>
</reference>
<dbReference type="AlphaFoldDB" id="A0A1I5CRQ9"/>
<organism evidence="1 2">
    <name type="scientific">Chryseobacterium oleae</name>
    <dbReference type="NCBI Taxonomy" id="491207"/>
    <lineage>
        <taxon>Bacteria</taxon>
        <taxon>Pseudomonadati</taxon>
        <taxon>Bacteroidota</taxon>
        <taxon>Flavobacteriia</taxon>
        <taxon>Flavobacteriales</taxon>
        <taxon>Weeksellaceae</taxon>
        <taxon>Chryseobacterium group</taxon>
        <taxon>Chryseobacterium</taxon>
    </lineage>
</organism>
<evidence type="ECO:0000313" key="1">
    <source>
        <dbReference type="EMBL" id="SFN89546.1"/>
    </source>
</evidence>
<name>A0A1I5CRQ9_CHROL</name>
<dbReference type="OrthoDB" id="1260127at2"/>
<dbReference type="RefSeq" id="WP_090027472.1">
    <property type="nucleotide sequence ID" value="NZ_FOVD01000010.1"/>
</dbReference>
<dbReference type="Proteomes" id="UP000198769">
    <property type="component" value="Unassembled WGS sequence"/>
</dbReference>
<evidence type="ECO:0008006" key="3">
    <source>
        <dbReference type="Google" id="ProtNLM"/>
    </source>
</evidence>